<feature type="compositionally biased region" description="Basic and acidic residues" evidence="1">
    <location>
        <begin position="1"/>
        <end position="12"/>
    </location>
</feature>
<evidence type="ECO:0000256" key="1">
    <source>
        <dbReference type="SAM" id="MobiDB-lite"/>
    </source>
</evidence>
<protein>
    <submittedName>
        <fullName evidence="2">Uncharacterized protein</fullName>
    </submittedName>
</protein>
<gene>
    <name evidence="2" type="ORF">A2U01_0012581</name>
</gene>
<comment type="caution">
    <text evidence="2">The sequence shown here is derived from an EMBL/GenBank/DDBJ whole genome shotgun (WGS) entry which is preliminary data.</text>
</comment>
<organism evidence="2 3">
    <name type="scientific">Trifolium medium</name>
    <dbReference type="NCBI Taxonomy" id="97028"/>
    <lineage>
        <taxon>Eukaryota</taxon>
        <taxon>Viridiplantae</taxon>
        <taxon>Streptophyta</taxon>
        <taxon>Embryophyta</taxon>
        <taxon>Tracheophyta</taxon>
        <taxon>Spermatophyta</taxon>
        <taxon>Magnoliopsida</taxon>
        <taxon>eudicotyledons</taxon>
        <taxon>Gunneridae</taxon>
        <taxon>Pentapetalae</taxon>
        <taxon>rosids</taxon>
        <taxon>fabids</taxon>
        <taxon>Fabales</taxon>
        <taxon>Fabaceae</taxon>
        <taxon>Papilionoideae</taxon>
        <taxon>50 kb inversion clade</taxon>
        <taxon>NPAAA clade</taxon>
        <taxon>Hologalegina</taxon>
        <taxon>IRL clade</taxon>
        <taxon>Trifolieae</taxon>
        <taxon>Trifolium</taxon>
    </lineage>
</organism>
<feature type="non-terminal residue" evidence="2">
    <location>
        <position position="28"/>
    </location>
</feature>
<evidence type="ECO:0000313" key="2">
    <source>
        <dbReference type="EMBL" id="MCH91652.1"/>
    </source>
</evidence>
<feature type="region of interest" description="Disordered" evidence="1">
    <location>
        <begin position="1"/>
        <end position="28"/>
    </location>
</feature>
<dbReference type="Proteomes" id="UP000265520">
    <property type="component" value="Unassembled WGS sequence"/>
</dbReference>
<name>A0A392MWH1_9FABA</name>
<proteinExistence type="predicted"/>
<dbReference type="AlphaFoldDB" id="A0A392MWH1"/>
<dbReference type="EMBL" id="LXQA010020870">
    <property type="protein sequence ID" value="MCH91652.1"/>
    <property type="molecule type" value="Genomic_DNA"/>
</dbReference>
<keyword evidence="3" id="KW-1185">Reference proteome</keyword>
<reference evidence="2 3" key="1">
    <citation type="journal article" date="2018" name="Front. Plant Sci.">
        <title>Red Clover (Trifolium pratense) and Zigzag Clover (T. medium) - A Picture of Genomic Similarities and Differences.</title>
        <authorList>
            <person name="Dluhosova J."/>
            <person name="Istvanek J."/>
            <person name="Nedelnik J."/>
            <person name="Repkova J."/>
        </authorList>
    </citation>
    <scope>NUCLEOTIDE SEQUENCE [LARGE SCALE GENOMIC DNA]</scope>
    <source>
        <strain evidence="3">cv. 10/8</strain>
        <tissue evidence="2">Leaf</tissue>
    </source>
</reference>
<accession>A0A392MWH1</accession>
<evidence type="ECO:0000313" key="3">
    <source>
        <dbReference type="Proteomes" id="UP000265520"/>
    </source>
</evidence>
<sequence>MKEGRCRFDGRRPTARGKGGKGEDGRLL</sequence>